<dbReference type="GO" id="GO:0003677">
    <property type="term" value="F:DNA binding"/>
    <property type="evidence" value="ECO:0007669"/>
    <property type="project" value="TreeGrafter"/>
</dbReference>
<dbReference type="eggNOG" id="COG0270">
    <property type="taxonomic scope" value="Bacteria"/>
</dbReference>
<dbReference type="GO" id="GO:0044027">
    <property type="term" value="P:negative regulation of gene expression via chromosomal CpG island methylation"/>
    <property type="evidence" value="ECO:0007669"/>
    <property type="project" value="TreeGrafter"/>
</dbReference>
<dbReference type="REBASE" id="312947">
    <property type="entry name" value="M.OcaOM5BORF3660P"/>
</dbReference>
<name>F8BUN9_AFIC5</name>
<dbReference type="PATRIC" id="fig|504832.7.peg.388"/>
<dbReference type="GO" id="GO:0009307">
    <property type="term" value="P:DNA restriction-modification system"/>
    <property type="evidence" value="ECO:0007669"/>
    <property type="project" value="UniProtKB-KW"/>
</dbReference>
<dbReference type="Gene3D" id="3.90.120.10">
    <property type="entry name" value="DNA Methylase, subunit A, domain 2"/>
    <property type="match status" value="1"/>
</dbReference>
<protein>
    <recommendedName>
        <fullName evidence="1">DNA (cytosine-5-)-methyltransferase</fullName>
        <ecNumber evidence="1">2.1.1.37</ecNumber>
    </recommendedName>
</protein>
<keyword evidence="8" id="KW-1185">Reference proteome</keyword>
<dbReference type="Gene3D" id="3.40.50.150">
    <property type="entry name" value="Vaccinia Virus protein VP39"/>
    <property type="match status" value="1"/>
</dbReference>
<dbReference type="GO" id="GO:0032259">
    <property type="term" value="P:methylation"/>
    <property type="evidence" value="ECO:0007669"/>
    <property type="project" value="UniProtKB-KW"/>
</dbReference>
<dbReference type="InterPro" id="IPR001525">
    <property type="entry name" value="C5_MeTfrase"/>
</dbReference>
<dbReference type="HOGENOM" id="CLU_034533_0_0_5"/>
<dbReference type="Pfam" id="PF00145">
    <property type="entry name" value="DNA_methylase"/>
    <property type="match status" value="1"/>
</dbReference>
<dbReference type="AlphaFoldDB" id="F8BUN9"/>
<dbReference type="PANTHER" id="PTHR10629">
    <property type="entry name" value="CYTOSINE-SPECIFIC METHYLTRANSFERASE"/>
    <property type="match status" value="1"/>
</dbReference>
<dbReference type="KEGG" id="ocg:OCA5_c03660"/>
<dbReference type="InterPro" id="IPR029063">
    <property type="entry name" value="SAM-dependent_MTases_sf"/>
</dbReference>
<keyword evidence="5" id="KW-0680">Restriction system</keyword>
<dbReference type="EMBL" id="CP002826">
    <property type="protein sequence ID" value="AEI05092.1"/>
    <property type="molecule type" value="Genomic_DNA"/>
</dbReference>
<evidence type="ECO:0000256" key="6">
    <source>
        <dbReference type="ARBA" id="ARBA00047422"/>
    </source>
</evidence>
<dbReference type="SUPFAM" id="SSF53335">
    <property type="entry name" value="S-adenosyl-L-methionine-dependent methyltransferases"/>
    <property type="match status" value="1"/>
</dbReference>
<evidence type="ECO:0000256" key="5">
    <source>
        <dbReference type="ARBA" id="ARBA00022747"/>
    </source>
</evidence>
<reference evidence="7 8" key="1">
    <citation type="journal article" date="2011" name="J. Bacteriol.">
        <title>Complete genome sequences of the chemolithoautotrophic Oligotropha carboxidovorans strains OM4 and OM5.</title>
        <authorList>
            <person name="Volland S."/>
            <person name="Rachinger M."/>
            <person name="Strittmatter A."/>
            <person name="Daniel R."/>
            <person name="Gottschalk G."/>
            <person name="Meyer O."/>
        </authorList>
    </citation>
    <scope>NUCLEOTIDE SEQUENCE [LARGE SCALE GENOMIC DNA]</scope>
    <source>
        <strain evidence="8">ATCC 49405 / DSM 1227 / KCTC 32145 / OM5</strain>
    </source>
</reference>
<dbReference type="InterPro" id="IPR050390">
    <property type="entry name" value="C5-Methyltransferase"/>
</dbReference>
<dbReference type="GO" id="GO:0003886">
    <property type="term" value="F:DNA (cytosine-5-)-methyltransferase activity"/>
    <property type="evidence" value="ECO:0007669"/>
    <property type="project" value="UniProtKB-EC"/>
</dbReference>
<organism evidence="7 8">
    <name type="scientific">Afipia carboxidovorans (strain ATCC 49405 / DSM 1227 / KCTC 32145 / OM5)</name>
    <name type="common">Oligotropha carboxidovorans</name>
    <dbReference type="NCBI Taxonomy" id="504832"/>
    <lineage>
        <taxon>Bacteria</taxon>
        <taxon>Pseudomonadati</taxon>
        <taxon>Pseudomonadota</taxon>
        <taxon>Alphaproteobacteria</taxon>
        <taxon>Hyphomicrobiales</taxon>
        <taxon>Nitrobacteraceae</taxon>
        <taxon>Afipia</taxon>
    </lineage>
</organism>
<keyword evidence="2 7" id="KW-0489">Methyltransferase</keyword>
<proteinExistence type="predicted"/>
<dbReference type="Proteomes" id="UP000007730">
    <property type="component" value="Chromosome"/>
</dbReference>
<comment type="catalytic activity">
    <reaction evidence="6">
        <text>a 2'-deoxycytidine in DNA + S-adenosyl-L-methionine = a 5-methyl-2'-deoxycytidine in DNA + S-adenosyl-L-homocysteine + H(+)</text>
        <dbReference type="Rhea" id="RHEA:13681"/>
        <dbReference type="Rhea" id="RHEA-COMP:11369"/>
        <dbReference type="Rhea" id="RHEA-COMP:11370"/>
        <dbReference type="ChEBI" id="CHEBI:15378"/>
        <dbReference type="ChEBI" id="CHEBI:57856"/>
        <dbReference type="ChEBI" id="CHEBI:59789"/>
        <dbReference type="ChEBI" id="CHEBI:85452"/>
        <dbReference type="ChEBI" id="CHEBI:85454"/>
        <dbReference type="EC" id="2.1.1.37"/>
    </reaction>
</comment>
<dbReference type="STRING" id="504832.OCA5_c03660"/>
<evidence type="ECO:0000256" key="1">
    <source>
        <dbReference type="ARBA" id="ARBA00011975"/>
    </source>
</evidence>
<sequence length="466" mass="52229">MKDIVCFLKIVDYVKPKVWAMENVPRVAQIIEAELRPGGRLRRFHHLGIKARVVNMEEFGLPQRRLRCIAGNFDFDLLHAFSANATKRTLGEIVEALANDSVIDPIYKIQLSKASLTDHVIEDCLNDEETRINRANKTAHPVYNQMPFPDSLNRSVRTITATCTRVSRESIVIPDSVTPDAVRRLTVRERACLQGFPITYQFCGRTHAQKLKLVGNALPPLFSFYVGHTIKRTSVRRIPSIAARAKLLLKKPVEAPSARPEKPGSKYPSSRTFRFAVPSLRLKSGVRFELVNAHSVRGTNWLINFYFGSSKSIHDLRLGQGFERDVIKNLPSSVGKDVKAVCLRVSKFLATADLQNMQKVWSHKARGKTHPFELLDCVDAAGAELSEILTSHAGICSMLVNKAILERYGRRVRKVVGIGKLERNSSRIVAGLTIGSIVNEFIGNQYYKPRATSELNEQVIAVSFTT</sequence>
<dbReference type="PANTHER" id="PTHR10629:SF52">
    <property type="entry name" value="DNA (CYTOSINE-5)-METHYLTRANSFERASE 1"/>
    <property type="match status" value="1"/>
</dbReference>
<keyword evidence="3" id="KW-0808">Transferase</keyword>
<evidence type="ECO:0000256" key="4">
    <source>
        <dbReference type="ARBA" id="ARBA00022691"/>
    </source>
</evidence>
<keyword evidence="4" id="KW-0949">S-adenosyl-L-methionine</keyword>
<evidence type="ECO:0000313" key="8">
    <source>
        <dbReference type="Proteomes" id="UP000007730"/>
    </source>
</evidence>
<gene>
    <name evidence="7" type="ordered locus">OCA5_c03660</name>
</gene>
<evidence type="ECO:0000256" key="2">
    <source>
        <dbReference type="ARBA" id="ARBA00022603"/>
    </source>
</evidence>
<accession>F8BUN9</accession>
<evidence type="ECO:0000256" key="3">
    <source>
        <dbReference type="ARBA" id="ARBA00022679"/>
    </source>
</evidence>
<evidence type="ECO:0000313" key="7">
    <source>
        <dbReference type="EMBL" id="AEI05092.1"/>
    </source>
</evidence>
<dbReference type="EC" id="2.1.1.37" evidence="1"/>